<keyword evidence="2" id="KW-1185">Reference proteome</keyword>
<gene>
    <name evidence="1" type="ORF">GCM10009688_28900</name>
</gene>
<evidence type="ECO:0000313" key="1">
    <source>
        <dbReference type="EMBL" id="GAA1922079.1"/>
    </source>
</evidence>
<dbReference type="Proteomes" id="UP001500784">
    <property type="component" value="Unassembled WGS sequence"/>
</dbReference>
<name>A0ABP5ATC7_9MICC</name>
<comment type="caution">
    <text evidence="1">The sequence shown here is derived from an EMBL/GenBank/DDBJ whole genome shotgun (WGS) entry which is preliminary data.</text>
</comment>
<dbReference type="RefSeq" id="WP_152228615.1">
    <property type="nucleotide sequence ID" value="NZ_BAAALV010000007.1"/>
</dbReference>
<proteinExistence type="predicted"/>
<evidence type="ECO:0000313" key="2">
    <source>
        <dbReference type="Proteomes" id="UP001500784"/>
    </source>
</evidence>
<organism evidence="1 2">
    <name type="scientific">Arthrobacter gandavensis</name>
    <dbReference type="NCBI Taxonomy" id="169960"/>
    <lineage>
        <taxon>Bacteria</taxon>
        <taxon>Bacillati</taxon>
        <taxon>Actinomycetota</taxon>
        <taxon>Actinomycetes</taxon>
        <taxon>Micrococcales</taxon>
        <taxon>Micrococcaceae</taxon>
        <taxon>Arthrobacter</taxon>
    </lineage>
</organism>
<dbReference type="Pfam" id="PF13822">
    <property type="entry name" value="ACC_epsilon"/>
    <property type="match status" value="1"/>
</dbReference>
<dbReference type="InterPro" id="IPR032716">
    <property type="entry name" value="ACC_epsilon"/>
</dbReference>
<sequence>MSVFDFDPEPAAAAAPAEPFLQVLSGNPTEEELAALTAVVIGLGASSPEAGLSSGTFPEKDPARTRRAWTRRRALSLQPTPGPGSWRRSFR</sequence>
<reference evidence="2" key="1">
    <citation type="journal article" date="2019" name="Int. J. Syst. Evol. Microbiol.">
        <title>The Global Catalogue of Microorganisms (GCM) 10K type strain sequencing project: providing services to taxonomists for standard genome sequencing and annotation.</title>
        <authorList>
            <consortium name="The Broad Institute Genomics Platform"/>
            <consortium name="The Broad Institute Genome Sequencing Center for Infectious Disease"/>
            <person name="Wu L."/>
            <person name="Ma J."/>
        </authorList>
    </citation>
    <scope>NUCLEOTIDE SEQUENCE [LARGE SCALE GENOMIC DNA]</scope>
    <source>
        <strain evidence="2">JCM 13316</strain>
    </source>
</reference>
<evidence type="ECO:0008006" key="3">
    <source>
        <dbReference type="Google" id="ProtNLM"/>
    </source>
</evidence>
<accession>A0ABP5ATC7</accession>
<dbReference type="EMBL" id="BAAALV010000007">
    <property type="protein sequence ID" value="GAA1922079.1"/>
    <property type="molecule type" value="Genomic_DNA"/>
</dbReference>
<protein>
    <recommendedName>
        <fullName evidence="3">Acyl-CoA carboxylase epsilon subunit</fullName>
    </recommendedName>
</protein>